<dbReference type="InterPro" id="IPR017597">
    <property type="entry name" value="Pyrv_DH_E1_asu_subgrp-y"/>
</dbReference>
<dbReference type="GO" id="GO:0004739">
    <property type="term" value="F:pyruvate dehydrogenase (acetyl-transferring) activity"/>
    <property type="evidence" value="ECO:0007669"/>
    <property type="project" value="UniProtKB-UniRule"/>
</dbReference>
<comment type="cofactor">
    <cofactor evidence="1 7">
        <name>thiamine diphosphate</name>
        <dbReference type="ChEBI" id="CHEBI:58937"/>
    </cofactor>
</comment>
<dbReference type="GO" id="GO:0006086">
    <property type="term" value="P:pyruvate decarboxylation to acetyl-CoA"/>
    <property type="evidence" value="ECO:0007669"/>
    <property type="project" value="InterPro"/>
</dbReference>
<dbReference type="SUPFAM" id="SSF52518">
    <property type="entry name" value="Thiamin diphosphate-binding fold (THDP-binding)"/>
    <property type="match status" value="1"/>
</dbReference>
<evidence type="ECO:0000256" key="4">
    <source>
        <dbReference type="ARBA" id="ARBA00023002"/>
    </source>
</evidence>
<keyword evidence="10" id="KW-1185">Reference proteome</keyword>
<dbReference type="RefSeq" id="WP_034420390.1">
    <property type="nucleotide sequence ID" value="NZ_CP045798.1"/>
</dbReference>
<comment type="subunit">
    <text evidence="7">Heterodimer of an alpha and a beta chain.</text>
</comment>
<accession>A0A7G6E4E7</accession>
<dbReference type="Proteomes" id="UP000515847">
    <property type="component" value="Chromosome"/>
</dbReference>
<dbReference type="PANTHER" id="PTHR11516">
    <property type="entry name" value="PYRUVATE DEHYDROGENASE E1 COMPONENT, ALPHA SUBUNIT BACTERIAL AND ORGANELLAR"/>
    <property type="match status" value="1"/>
</dbReference>
<keyword evidence="4 7" id="KW-0560">Oxidoreductase</keyword>
<name>A0A7G6E4E7_THEFR</name>
<sequence>MEINKDLILQMYDRMMEIRKFEERAMDLFTRDKIRGSMHLYIGEEAVATGVCFALNKDDYIVSTHRGHGHCLAKGARIDLTMAELLGKATGYCKGKGGSMHIADLETGNLGANGIVGGGLPIAVGAALSARLQKNNKVAVAFFGDGASNQGTFHESMNLASAWKLPVLFVCENNLYGITVPFSEASAIKDVAVRARAYNMPSVIIDGNDVLEVYKTAKEAVEKLRKGEGPMLIEAKTYRHMGHYTGDPQIYRTKEEVEEWKKKDPIKRLRCYILENNIATEEELAVREKRVDDVIDQAEQFALNSPEPDAADLLNDVFA</sequence>
<dbReference type="KEGG" id="tfr:BR63_11890"/>
<evidence type="ECO:0000259" key="8">
    <source>
        <dbReference type="Pfam" id="PF00676"/>
    </source>
</evidence>
<comment type="catalytic activity">
    <reaction evidence="7">
        <text>N(6)-[(R)-lipoyl]-L-lysyl-[protein] + pyruvate + H(+) = N(6)-[(R)-S(8)-acetyldihydrolipoyl]-L-lysyl-[protein] + CO2</text>
        <dbReference type="Rhea" id="RHEA:19189"/>
        <dbReference type="Rhea" id="RHEA-COMP:10474"/>
        <dbReference type="Rhea" id="RHEA-COMP:10478"/>
        <dbReference type="ChEBI" id="CHEBI:15361"/>
        <dbReference type="ChEBI" id="CHEBI:15378"/>
        <dbReference type="ChEBI" id="CHEBI:16526"/>
        <dbReference type="ChEBI" id="CHEBI:83099"/>
        <dbReference type="ChEBI" id="CHEBI:83111"/>
        <dbReference type="EC" id="1.2.4.1"/>
    </reaction>
</comment>
<protein>
    <recommendedName>
        <fullName evidence="3 7">Pyruvate dehydrogenase E1 component subunit alpha</fullName>
        <ecNumber evidence="2 7">1.2.4.1</ecNumber>
    </recommendedName>
</protein>
<dbReference type="CDD" id="cd02000">
    <property type="entry name" value="TPP_E1_PDC_ADC_BCADC"/>
    <property type="match status" value="1"/>
</dbReference>
<dbReference type="OrthoDB" id="9766715at2"/>
<evidence type="ECO:0000256" key="3">
    <source>
        <dbReference type="ARBA" id="ARBA00014159"/>
    </source>
</evidence>
<evidence type="ECO:0000256" key="1">
    <source>
        <dbReference type="ARBA" id="ARBA00001964"/>
    </source>
</evidence>
<dbReference type="InterPro" id="IPR029061">
    <property type="entry name" value="THDP-binding"/>
</dbReference>
<dbReference type="InterPro" id="IPR001017">
    <property type="entry name" value="DH_E1"/>
</dbReference>
<dbReference type="FunFam" id="3.40.50.970:FF:000013">
    <property type="entry name" value="Pyruvate dehydrogenase E1 component subunit alpha"/>
    <property type="match status" value="1"/>
</dbReference>
<dbReference type="InterPro" id="IPR050642">
    <property type="entry name" value="PDH_E1_Alpha_Subunit"/>
</dbReference>
<evidence type="ECO:0000256" key="5">
    <source>
        <dbReference type="ARBA" id="ARBA00023052"/>
    </source>
</evidence>
<feature type="domain" description="Dehydrogenase E1 component" evidence="8">
    <location>
        <begin position="14"/>
        <end position="309"/>
    </location>
</feature>
<reference evidence="9 10" key="1">
    <citation type="journal article" date="2019" name="Front. Microbiol.">
        <title>Thermoanaerosceptrum fracticalcis gen. nov. sp. nov., a Novel Fumarate-Fermenting Microorganism From a Deep Fractured Carbonate Aquifer of the US Great Basin.</title>
        <authorList>
            <person name="Hamilton-Brehm S.D."/>
            <person name="Stewart L.E."/>
            <person name="Zavarin M."/>
            <person name="Caldwell M."/>
            <person name="Lawson P.A."/>
            <person name="Onstott T.C."/>
            <person name="Grzymski J."/>
            <person name="Neveux I."/>
            <person name="Lollar B.S."/>
            <person name="Russell C.E."/>
            <person name="Moser D.P."/>
        </authorList>
    </citation>
    <scope>NUCLEOTIDE SEQUENCE [LARGE SCALE GENOMIC DNA]</scope>
    <source>
        <strain evidence="9 10">DRI-13</strain>
    </source>
</reference>
<keyword evidence="6 7" id="KW-0670">Pyruvate</keyword>
<organism evidence="9 10">
    <name type="scientific">Thermanaerosceptrum fracticalcis</name>
    <dbReference type="NCBI Taxonomy" id="1712410"/>
    <lineage>
        <taxon>Bacteria</taxon>
        <taxon>Bacillati</taxon>
        <taxon>Bacillota</taxon>
        <taxon>Clostridia</taxon>
        <taxon>Eubacteriales</taxon>
        <taxon>Peptococcaceae</taxon>
        <taxon>Thermanaerosceptrum</taxon>
    </lineage>
</organism>
<dbReference type="AlphaFoldDB" id="A0A7G6E4E7"/>
<dbReference type="Pfam" id="PF00676">
    <property type="entry name" value="E1_dh"/>
    <property type="match status" value="1"/>
</dbReference>
<evidence type="ECO:0000256" key="2">
    <source>
        <dbReference type="ARBA" id="ARBA00012281"/>
    </source>
</evidence>
<gene>
    <name evidence="7 9" type="primary">pdhA</name>
    <name evidence="9" type="ORF">BR63_11890</name>
</gene>
<proteinExistence type="predicted"/>
<evidence type="ECO:0000256" key="6">
    <source>
        <dbReference type="ARBA" id="ARBA00023317"/>
    </source>
</evidence>
<comment type="function">
    <text evidence="7">The pyruvate dehydrogenase complex catalyzes the overall conversion of pyruvate to acetyl-CoA and CO(2).</text>
</comment>
<dbReference type="EMBL" id="CP045798">
    <property type="protein sequence ID" value="QNB46951.1"/>
    <property type="molecule type" value="Genomic_DNA"/>
</dbReference>
<evidence type="ECO:0000313" key="10">
    <source>
        <dbReference type="Proteomes" id="UP000515847"/>
    </source>
</evidence>
<keyword evidence="5 7" id="KW-0786">Thiamine pyrophosphate</keyword>
<evidence type="ECO:0000313" key="9">
    <source>
        <dbReference type="EMBL" id="QNB46951.1"/>
    </source>
</evidence>
<dbReference type="Gene3D" id="3.40.50.970">
    <property type="match status" value="1"/>
</dbReference>
<dbReference type="NCBIfam" id="TIGR03182">
    <property type="entry name" value="PDH_E1_alph_y"/>
    <property type="match status" value="1"/>
</dbReference>
<dbReference type="EC" id="1.2.4.1" evidence="2 7"/>
<dbReference type="PANTHER" id="PTHR11516:SF60">
    <property type="entry name" value="PYRUVATE DEHYDROGENASE E1 COMPONENT SUBUNIT ALPHA"/>
    <property type="match status" value="1"/>
</dbReference>
<evidence type="ECO:0000256" key="7">
    <source>
        <dbReference type="RuleBase" id="RU361139"/>
    </source>
</evidence>